<dbReference type="GeneID" id="33318763"/>
<evidence type="ECO:0000313" key="2">
    <source>
        <dbReference type="EMBL" id="ASJ01774.1"/>
    </source>
</evidence>
<sequence length="71" mass="7507">MLELSIIWIVSYGSTSPPVVDTPVNVSNQSPHTPPTPFDPAVGLVDKIMKIGLTVSLTGVMVYSIAGLVVR</sequence>
<dbReference type="RefSeq" id="WP_088857043.1">
    <property type="nucleotide sequence ID" value="NZ_CP014862.1"/>
</dbReference>
<accession>A0A2Z2MCU1</accession>
<gene>
    <name evidence="2" type="ORF">A3L09_00100</name>
</gene>
<keyword evidence="1" id="KW-0812">Transmembrane</keyword>
<dbReference type="Proteomes" id="UP000250179">
    <property type="component" value="Chromosome"/>
</dbReference>
<protein>
    <submittedName>
        <fullName evidence="2">Uncharacterized protein</fullName>
    </submittedName>
</protein>
<dbReference type="KEGG" id="tprf:A3L09_00100"/>
<keyword evidence="3" id="KW-1185">Reference proteome</keyword>
<evidence type="ECO:0000256" key="1">
    <source>
        <dbReference type="SAM" id="Phobius"/>
    </source>
</evidence>
<name>A0A2Z2MCU1_THEPR</name>
<proteinExistence type="predicted"/>
<dbReference type="AlphaFoldDB" id="A0A2Z2MCU1"/>
<organism evidence="2 3">
    <name type="scientific">Thermococcus profundus</name>
    <dbReference type="NCBI Taxonomy" id="49899"/>
    <lineage>
        <taxon>Archaea</taxon>
        <taxon>Methanobacteriati</taxon>
        <taxon>Methanobacteriota</taxon>
        <taxon>Thermococci</taxon>
        <taxon>Thermococcales</taxon>
        <taxon>Thermococcaceae</taxon>
        <taxon>Thermococcus</taxon>
    </lineage>
</organism>
<reference evidence="2 3" key="1">
    <citation type="submission" date="2016-03" db="EMBL/GenBank/DDBJ databases">
        <title>Complete genome sequence of Thermococcus profundus strain DT5432.</title>
        <authorList>
            <person name="Oger P.M."/>
        </authorList>
    </citation>
    <scope>NUCLEOTIDE SEQUENCE [LARGE SCALE GENOMIC DNA]</scope>
    <source>
        <strain evidence="2 3">DT 5432</strain>
    </source>
</reference>
<evidence type="ECO:0000313" key="3">
    <source>
        <dbReference type="Proteomes" id="UP000250179"/>
    </source>
</evidence>
<feature type="transmembrane region" description="Helical" evidence="1">
    <location>
        <begin position="48"/>
        <end position="70"/>
    </location>
</feature>
<keyword evidence="1" id="KW-1133">Transmembrane helix</keyword>
<keyword evidence="1" id="KW-0472">Membrane</keyword>
<dbReference type="EMBL" id="CP014862">
    <property type="protein sequence ID" value="ASJ01774.1"/>
    <property type="molecule type" value="Genomic_DNA"/>
</dbReference>